<dbReference type="OrthoDB" id="9804199at2"/>
<evidence type="ECO:0000256" key="1">
    <source>
        <dbReference type="ARBA" id="ARBA00022448"/>
    </source>
</evidence>
<feature type="domain" description="ABC transporter" evidence="4">
    <location>
        <begin position="8"/>
        <end position="250"/>
    </location>
</feature>
<dbReference type="GO" id="GO:0005524">
    <property type="term" value="F:ATP binding"/>
    <property type="evidence" value="ECO:0007669"/>
    <property type="project" value="UniProtKB-KW"/>
</dbReference>
<reference evidence="5" key="1">
    <citation type="submission" date="2015-07" db="EMBL/GenBank/DDBJ databases">
        <title>Draft Genome Sequences of Anaerolinea thermolimosa IMO-1, Bellilinea caldifistulae GOMI-1, Leptolinea tardivitalis YMTK-2, Levilinea saccharolytica KIBI-1,Longilinea arvoryzae KOME-1, Previously Described as Members of the Anaerolineaceae (Chloroflexi).</title>
        <authorList>
            <person name="Sekiguchi Y."/>
            <person name="Ohashi A."/>
            <person name="Matsuura N."/>
            <person name="Tourlousse M.D."/>
        </authorList>
    </citation>
    <scope>NUCLEOTIDE SEQUENCE [LARGE SCALE GENOMIC DNA]</scope>
    <source>
        <strain evidence="5">KOME-1</strain>
    </source>
</reference>
<keyword evidence="6" id="KW-1185">Reference proteome</keyword>
<gene>
    <name evidence="5" type="ORF">LARV_03261</name>
</gene>
<dbReference type="InterPro" id="IPR017871">
    <property type="entry name" value="ABC_transporter-like_CS"/>
</dbReference>
<keyword evidence="2" id="KW-0547">Nucleotide-binding</keyword>
<dbReference type="InterPro" id="IPR003593">
    <property type="entry name" value="AAA+_ATPase"/>
</dbReference>
<dbReference type="CDD" id="cd03260">
    <property type="entry name" value="ABC_PstB_phosphate_transporter"/>
    <property type="match status" value="1"/>
</dbReference>
<evidence type="ECO:0000256" key="3">
    <source>
        <dbReference type="ARBA" id="ARBA00022840"/>
    </source>
</evidence>
<dbReference type="SMART" id="SM00382">
    <property type="entry name" value="AAA"/>
    <property type="match status" value="1"/>
</dbReference>
<dbReference type="GO" id="GO:0035435">
    <property type="term" value="P:phosphate ion transmembrane transport"/>
    <property type="evidence" value="ECO:0007669"/>
    <property type="project" value="InterPro"/>
</dbReference>
<dbReference type="InterPro" id="IPR027417">
    <property type="entry name" value="P-loop_NTPase"/>
</dbReference>
<name>A0A0S7BNC3_9CHLR</name>
<keyword evidence="1" id="KW-0813">Transport</keyword>
<dbReference type="PROSITE" id="PS50893">
    <property type="entry name" value="ABC_TRANSPORTER_2"/>
    <property type="match status" value="1"/>
</dbReference>
<dbReference type="GO" id="GO:0016020">
    <property type="term" value="C:membrane"/>
    <property type="evidence" value="ECO:0007669"/>
    <property type="project" value="InterPro"/>
</dbReference>
<dbReference type="GO" id="GO:0005315">
    <property type="term" value="F:phosphate transmembrane transporter activity"/>
    <property type="evidence" value="ECO:0007669"/>
    <property type="project" value="InterPro"/>
</dbReference>
<dbReference type="Gene3D" id="3.40.50.300">
    <property type="entry name" value="P-loop containing nucleotide triphosphate hydrolases"/>
    <property type="match status" value="1"/>
</dbReference>
<organism evidence="5">
    <name type="scientific">Longilinea arvoryzae</name>
    <dbReference type="NCBI Taxonomy" id="360412"/>
    <lineage>
        <taxon>Bacteria</taxon>
        <taxon>Bacillati</taxon>
        <taxon>Chloroflexota</taxon>
        <taxon>Anaerolineae</taxon>
        <taxon>Anaerolineales</taxon>
        <taxon>Anaerolineaceae</taxon>
        <taxon>Longilinea</taxon>
    </lineage>
</organism>
<protein>
    <submittedName>
        <fullName evidence="5">Phosphate ABC transporter ATP-binding protein, PhoT family</fullName>
    </submittedName>
</protein>
<evidence type="ECO:0000259" key="4">
    <source>
        <dbReference type="PROSITE" id="PS50893"/>
    </source>
</evidence>
<evidence type="ECO:0000313" key="5">
    <source>
        <dbReference type="EMBL" id="GAP15473.1"/>
    </source>
</evidence>
<dbReference type="PANTHER" id="PTHR43423:SF1">
    <property type="entry name" value="ABC TRANSPORTER I FAMILY MEMBER 17"/>
    <property type="match status" value="1"/>
</dbReference>
<accession>A0A0S7BNC3</accession>
<dbReference type="STRING" id="360412.LARV_03261"/>
<proteinExistence type="predicted"/>
<dbReference type="EMBL" id="DF967972">
    <property type="protein sequence ID" value="GAP15473.1"/>
    <property type="molecule type" value="Genomic_DNA"/>
</dbReference>
<dbReference type="AlphaFoldDB" id="A0A0S7BNC3"/>
<dbReference type="Proteomes" id="UP000055060">
    <property type="component" value="Unassembled WGS sequence"/>
</dbReference>
<dbReference type="PANTHER" id="PTHR43423">
    <property type="entry name" value="ABC TRANSPORTER I FAMILY MEMBER 17"/>
    <property type="match status" value="1"/>
</dbReference>
<keyword evidence="3 5" id="KW-0067">ATP-binding</keyword>
<dbReference type="PROSITE" id="PS00211">
    <property type="entry name" value="ABC_TRANSPORTER_1"/>
    <property type="match status" value="1"/>
</dbReference>
<dbReference type="SUPFAM" id="SSF52540">
    <property type="entry name" value="P-loop containing nucleoside triphosphate hydrolases"/>
    <property type="match status" value="1"/>
</dbReference>
<evidence type="ECO:0000256" key="2">
    <source>
        <dbReference type="ARBA" id="ARBA00022741"/>
    </source>
</evidence>
<dbReference type="GO" id="GO:0016887">
    <property type="term" value="F:ATP hydrolysis activity"/>
    <property type="evidence" value="ECO:0007669"/>
    <property type="project" value="InterPro"/>
</dbReference>
<dbReference type="InterPro" id="IPR003439">
    <property type="entry name" value="ABC_transporter-like_ATP-bd"/>
</dbReference>
<dbReference type="InterPro" id="IPR005670">
    <property type="entry name" value="PstB-like"/>
</dbReference>
<evidence type="ECO:0000313" key="6">
    <source>
        <dbReference type="Proteomes" id="UP000055060"/>
    </source>
</evidence>
<dbReference type="Pfam" id="PF00005">
    <property type="entry name" value="ABC_tran"/>
    <property type="match status" value="1"/>
</dbReference>
<sequence>MVIPMDKIVIEHLNLTYQDGTESLRDVNLRIASNAITVFFGPAGGGKSSMLRVLNRLNDQTDVARLTGNVLLNGKNILSPSVDPVTLRRKVGIVFSRPVTLPLTIYENVAYGLRLMGEKRKSRLDDAVEQALRLAVLWDEVYDRLNAPANAISGGQQQRLCLARVLALEPEVIMLDEPTSALDPVSTSKIESLMQELKQRFTIIWVPHNVQQAARMADFAAFFLQGELVEFAADKQLFVYPKDKRTQDYMEGKFG</sequence>